<dbReference type="Gene3D" id="1.10.357.10">
    <property type="entry name" value="Tetracycline Repressor, domain 2"/>
    <property type="match status" value="1"/>
</dbReference>
<dbReference type="PANTHER" id="PTHR30055:SF234">
    <property type="entry name" value="HTH-TYPE TRANSCRIPTIONAL REGULATOR BETI"/>
    <property type="match status" value="1"/>
</dbReference>
<keyword evidence="3" id="KW-0804">Transcription</keyword>
<evidence type="ECO:0000256" key="2">
    <source>
        <dbReference type="ARBA" id="ARBA00023125"/>
    </source>
</evidence>
<evidence type="ECO:0000256" key="3">
    <source>
        <dbReference type="ARBA" id="ARBA00023163"/>
    </source>
</evidence>
<evidence type="ECO:0000313" key="6">
    <source>
        <dbReference type="EMBL" id="SNQ52211.1"/>
    </source>
</evidence>
<accession>A0A2I2L2S3</accession>
<evidence type="ECO:0000259" key="5">
    <source>
        <dbReference type="PROSITE" id="PS50977"/>
    </source>
</evidence>
<organism evidence="6 7">
    <name type="scientific">Frankia canadensis</name>
    <dbReference type="NCBI Taxonomy" id="1836972"/>
    <lineage>
        <taxon>Bacteria</taxon>
        <taxon>Bacillati</taxon>
        <taxon>Actinomycetota</taxon>
        <taxon>Actinomycetes</taxon>
        <taxon>Frankiales</taxon>
        <taxon>Frankiaceae</taxon>
        <taxon>Frankia</taxon>
    </lineage>
</organism>
<dbReference type="InterPro" id="IPR050109">
    <property type="entry name" value="HTH-type_TetR-like_transc_reg"/>
</dbReference>
<evidence type="ECO:0000313" key="7">
    <source>
        <dbReference type="Proteomes" id="UP000234331"/>
    </source>
</evidence>
<dbReference type="AlphaFoldDB" id="A0A2I2L2S3"/>
<dbReference type="InterPro" id="IPR023772">
    <property type="entry name" value="DNA-bd_HTH_TetR-type_CS"/>
</dbReference>
<dbReference type="SUPFAM" id="SSF46689">
    <property type="entry name" value="Homeodomain-like"/>
    <property type="match status" value="1"/>
</dbReference>
<dbReference type="PROSITE" id="PS01081">
    <property type="entry name" value="HTH_TETR_1"/>
    <property type="match status" value="1"/>
</dbReference>
<keyword evidence="2 4" id="KW-0238">DNA-binding</keyword>
<evidence type="ECO:0000256" key="4">
    <source>
        <dbReference type="PROSITE-ProRule" id="PRU00335"/>
    </source>
</evidence>
<sequence>MSRESGGLRERRKQRTRDALSAAAIALFLERGFDDVSVAEIAAAAEVSKPTLFTYFPSKEDLVLHRVADHQGEQARMVRRRAPGESPLAALERHFVEGLARRDPVTGLNDHREVLAFHGMVFATPSLTGRVAQYAAQDEESLAAALAESAPAADTVVSALAAGQVVTARRILARENWRQLTAGRSAAEVFPQAVDAARRSFRSLRQGFAEFA</sequence>
<feature type="domain" description="HTH tetR-type" evidence="5">
    <location>
        <begin position="14"/>
        <end position="74"/>
    </location>
</feature>
<dbReference type="EMBL" id="FZMO01000565">
    <property type="protein sequence ID" value="SNQ52211.1"/>
    <property type="molecule type" value="Genomic_DNA"/>
</dbReference>
<dbReference type="InterPro" id="IPR009057">
    <property type="entry name" value="Homeodomain-like_sf"/>
</dbReference>
<keyword evidence="7" id="KW-1185">Reference proteome</keyword>
<dbReference type="PROSITE" id="PS50977">
    <property type="entry name" value="HTH_TETR_2"/>
    <property type="match status" value="1"/>
</dbReference>
<reference evidence="6 7" key="1">
    <citation type="submission" date="2017-06" db="EMBL/GenBank/DDBJ databases">
        <authorList>
            <person name="Kim H.J."/>
            <person name="Triplett B.A."/>
        </authorList>
    </citation>
    <scope>NUCLEOTIDE SEQUENCE [LARGE SCALE GENOMIC DNA]</scope>
    <source>
        <strain evidence="6">FRACA_ARgP5</strain>
    </source>
</reference>
<dbReference type="GO" id="GO:0045892">
    <property type="term" value="P:negative regulation of DNA-templated transcription"/>
    <property type="evidence" value="ECO:0007669"/>
    <property type="project" value="UniProtKB-ARBA"/>
</dbReference>
<dbReference type="GO" id="GO:0003700">
    <property type="term" value="F:DNA-binding transcription factor activity"/>
    <property type="evidence" value="ECO:0007669"/>
    <property type="project" value="TreeGrafter"/>
</dbReference>
<dbReference type="PRINTS" id="PR00455">
    <property type="entry name" value="HTHTETR"/>
</dbReference>
<dbReference type="OrthoDB" id="5185169at2"/>
<gene>
    <name evidence="6" type="ORF">FRACA_960014</name>
</gene>
<dbReference type="GO" id="GO:0000976">
    <property type="term" value="F:transcription cis-regulatory region binding"/>
    <property type="evidence" value="ECO:0007669"/>
    <property type="project" value="TreeGrafter"/>
</dbReference>
<dbReference type="InterPro" id="IPR001647">
    <property type="entry name" value="HTH_TetR"/>
</dbReference>
<dbReference type="FunFam" id="1.10.10.60:FF:000141">
    <property type="entry name" value="TetR family transcriptional regulator"/>
    <property type="match status" value="1"/>
</dbReference>
<name>A0A2I2L2S3_9ACTN</name>
<dbReference type="RefSeq" id="WP_101836440.1">
    <property type="nucleotide sequence ID" value="NZ_FZMO01000565.1"/>
</dbReference>
<dbReference type="PANTHER" id="PTHR30055">
    <property type="entry name" value="HTH-TYPE TRANSCRIPTIONAL REGULATOR RUTR"/>
    <property type="match status" value="1"/>
</dbReference>
<evidence type="ECO:0000256" key="1">
    <source>
        <dbReference type="ARBA" id="ARBA00023015"/>
    </source>
</evidence>
<keyword evidence="1" id="KW-0805">Transcription regulation</keyword>
<dbReference type="Proteomes" id="UP000234331">
    <property type="component" value="Unassembled WGS sequence"/>
</dbReference>
<proteinExistence type="predicted"/>
<dbReference type="Pfam" id="PF00440">
    <property type="entry name" value="TetR_N"/>
    <property type="match status" value="1"/>
</dbReference>
<feature type="DNA-binding region" description="H-T-H motif" evidence="4">
    <location>
        <begin position="37"/>
        <end position="56"/>
    </location>
</feature>
<protein>
    <submittedName>
        <fullName evidence="6">TetR family transcriptional regulator</fullName>
    </submittedName>
</protein>